<evidence type="ECO:0000256" key="1">
    <source>
        <dbReference type="SAM" id="Phobius"/>
    </source>
</evidence>
<proteinExistence type="predicted"/>
<feature type="transmembrane region" description="Helical" evidence="1">
    <location>
        <begin position="122"/>
        <end position="140"/>
    </location>
</feature>
<keyword evidence="1" id="KW-1133">Transmembrane helix</keyword>
<reference evidence="2 3" key="1">
    <citation type="submission" date="2024-08" db="EMBL/GenBank/DDBJ databases">
        <title>Gnathostoma spinigerum genome.</title>
        <authorList>
            <person name="Gonzalez-Bertolin B."/>
            <person name="Monzon S."/>
            <person name="Zaballos A."/>
            <person name="Jimenez P."/>
            <person name="Dekumyoy P."/>
            <person name="Varona S."/>
            <person name="Cuesta I."/>
            <person name="Sumanam S."/>
            <person name="Adisakwattana P."/>
            <person name="Gasser R.B."/>
            <person name="Hernandez-Gonzalez A."/>
            <person name="Young N.D."/>
            <person name="Perteguer M.J."/>
        </authorList>
    </citation>
    <scope>NUCLEOTIDE SEQUENCE [LARGE SCALE GENOMIC DNA]</scope>
    <source>
        <strain evidence="2">AL3</strain>
        <tissue evidence="2">Liver</tissue>
    </source>
</reference>
<evidence type="ECO:0000313" key="3">
    <source>
        <dbReference type="Proteomes" id="UP001608902"/>
    </source>
</evidence>
<sequence length="174" mass="19541">MGRHVVQLVVSRLTRESGRSKRDEFRCTRPPHKKRSSVIQGGMAQLAACLTRSLDSVSGDGGFSPTRLFSRISPRCRIKSPRPQLRHEHLQFYGVASFSIHLPHISSISVLILIYMATNGLLSLHFPVLLVVMLAVMLAVRNSPLDKKHLVLPTHVISNLILWESVVVTHKLKR</sequence>
<organism evidence="2 3">
    <name type="scientific">Gnathostoma spinigerum</name>
    <dbReference type="NCBI Taxonomy" id="75299"/>
    <lineage>
        <taxon>Eukaryota</taxon>
        <taxon>Metazoa</taxon>
        <taxon>Ecdysozoa</taxon>
        <taxon>Nematoda</taxon>
        <taxon>Chromadorea</taxon>
        <taxon>Rhabditida</taxon>
        <taxon>Spirurina</taxon>
        <taxon>Gnathostomatomorpha</taxon>
        <taxon>Gnathostomatoidea</taxon>
        <taxon>Gnathostomatidae</taxon>
        <taxon>Gnathostoma</taxon>
    </lineage>
</organism>
<dbReference type="AlphaFoldDB" id="A0ABD6F3N5"/>
<protein>
    <submittedName>
        <fullName evidence="2">Uncharacterized protein</fullName>
    </submittedName>
</protein>
<evidence type="ECO:0000313" key="2">
    <source>
        <dbReference type="EMBL" id="MFH4983955.1"/>
    </source>
</evidence>
<keyword evidence="1" id="KW-0472">Membrane</keyword>
<dbReference type="Proteomes" id="UP001608902">
    <property type="component" value="Unassembled WGS sequence"/>
</dbReference>
<keyword evidence="1" id="KW-0812">Transmembrane</keyword>
<comment type="caution">
    <text evidence="2">The sequence shown here is derived from an EMBL/GenBank/DDBJ whole genome shotgun (WGS) entry which is preliminary data.</text>
</comment>
<accession>A0ABD6F3N5</accession>
<keyword evidence="3" id="KW-1185">Reference proteome</keyword>
<gene>
    <name evidence="2" type="ORF">AB6A40_010664</name>
</gene>
<dbReference type="EMBL" id="JBGFUD010014584">
    <property type="protein sequence ID" value="MFH4983955.1"/>
    <property type="molecule type" value="Genomic_DNA"/>
</dbReference>
<feature type="transmembrane region" description="Helical" evidence="1">
    <location>
        <begin position="92"/>
        <end position="116"/>
    </location>
</feature>
<name>A0ABD6F3N5_9BILA</name>